<comment type="caution">
    <text evidence="1">The sequence shown here is derived from an EMBL/GenBank/DDBJ whole genome shotgun (WGS) entry which is preliminary data.</text>
</comment>
<sequence>MTSVFPKQKFNKYNNFADNAFENGLLKVGPWIETLDGERCELNHRLLTSESIMSKDYGGKSTADTAIMAHAQSPLFPPLLVTNRPFLKTGNGLTQPSLHIPLIVERFMRNIPRKIPCPKLKYTNSINCLHSPKKNSKKEECKKELYKDLTAVDLILARPVTRSKKKRFRNDFQNKFLNKDIKKKRNANIPEDIMKGEKEVKFQTASNVVNKKKQIFEEIIKNQEDSELLKKEEIFCKRFTEENSSKSYIWIIDTGLYKNRKKDNDYISKLNAINLNNKKKGTANFEVNKPTLQPETENITNASIQYVIVSPKKENTRLEKTRSEKPSKSFVKSPIKPRVFSGNINECSKPQVTSTEDKTFKSKKKVEDINEEIHINNSLNLKPESNVFLPLILKRNINDTNTKRVPDKKTFEKLPQCVQEDKKIEQCETKIASNNLNISNSTCKIKLSMEEDSTAEVNNDLYTEKKVEYIDDEEEELTENQNLIPVDRNKELFNFVHSANKSKEKKFFVEKNIKDLNISNFATKTDTKQLKFSKICFQISKKKSINNRKKCNVLVSQSEGWIDNYY</sequence>
<name>A0AAD5U4U1_9FUNG</name>
<protein>
    <submittedName>
        <fullName evidence="1">Uncharacterized protein</fullName>
    </submittedName>
</protein>
<accession>A0AAD5U4U1</accession>
<dbReference type="EMBL" id="JADGJW010000335">
    <property type="protein sequence ID" value="KAJ3219575.1"/>
    <property type="molecule type" value="Genomic_DNA"/>
</dbReference>
<dbReference type="AlphaFoldDB" id="A0AAD5U4U1"/>
<dbReference type="Proteomes" id="UP001211065">
    <property type="component" value="Unassembled WGS sequence"/>
</dbReference>
<gene>
    <name evidence="1" type="ORF">HK099_004652</name>
</gene>
<keyword evidence="2" id="KW-1185">Reference proteome</keyword>
<reference evidence="1" key="1">
    <citation type="submission" date="2020-05" db="EMBL/GenBank/DDBJ databases">
        <title>Phylogenomic resolution of chytrid fungi.</title>
        <authorList>
            <person name="Stajich J.E."/>
            <person name="Amses K."/>
            <person name="Simmons R."/>
            <person name="Seto K."/>
            <person name="Myers J."/>
            <person name="Bonds A."/>
            <person name="Quandt C.A."/>
            <person name="Barry K."/>
            <person name="Liu P."/>
            <person name="Grigoriev I."/>
            <person name="Longcore J.E."/>
            <person name="James T.Y."/>
        </authorList>
    </citation>
    <scope>NUCLEOTIDE SEQUENCE</scope>
    <source>
        <strain evidence="1">JEL0476</strain>
    </source>
</reference>
<organism evidence="1 2">
    <name type="scientific">Clydaea vesicula</name>
    <dbReference type="NCBI Taxonomy" id="447962"/>
    <lineage>
        <taxon>Eukaryota</taxon>
        <taxon>Fungi</taxon>
        <taxon>Fungi incertae sedis</taxon>
        <taxon>Chytridiomycota</taxon>
        <taxon>Chytridiomycota incertae sedis</taxon>
        <taxon>Chytridiomycetes</taxon>
        <taxon>Lobulomycetales</taxon>
        <taxon>Lobulomycetaceae</taxon>
        <taxon>Clydaea</taxon>
    </lineage>
</organism>
<evidence type="ECO:0000313" key="1">
    <source>
        <dbReference type="EMBL" id="KAJ3219575.1"/>
    </source>
</evidence>
<evidence type="ECO:0000313" key="2">
    <source>
        <dbReference type="Proteomes" id="UP001211065"/>
    </source>
</evidence>
<proteinExistence type="predicted"/>